<sequence length="118" mass="13188">MTTNQGRDTHTTPVETNRVRHQAKATLSTPAETTQQPGENDISPQARPPQTSARSRADKQNHPETKTHHEVGKPHAPVPPRICTQERDYGTERTLKRKPPEAQDNKAKPSMPTKTRQG</sequence>
<evidence type="ECO:0000256" key="1">
    <source>
        <dbReference type="SAM" id="MobiDB-lite"/>
    </source>
</evidence>
<reference evidence="2" key="1">
    <citation type="submission" date="2017-07" db="EMBL/GenBank/DDBJ databases">
        <title>Taro Niue Genome Assembly and Annotation.</title>
        <authorList>
            <person name="Atibalentja N."/>
            <person name="Keating K."/>
            <person name="Fields C.J."/>
        </authorList>
    </citation>
    <scope>NUCLEOTIDE SEQUENCE</scope>
    <source>
        <strain evidence="2">Niue_2</strain>
        <tissue evidence="2">Leaf</tissue>
    </source>
</reference>
<feature type="compositionally biased region" description="Basic and acidic residues" evidence="1">
    <location>
        <begin position="55"/>
        <end position="73"/>
    </location>
</feature>
<comment type="caution">
    <text evidence="2">The sequence shown here is derived from an EMBL/GenBank/DDBJ whole genome shotgun (WGS) entry which is preliminary data.</text>
</comment>
<dbReference type="Proteomes" id="UP000652761">
    <property type="component" value="Unassembled WGS sequence"/>
</dbReference>
<feature type="compositionally biased region" description="Basic and acidic residues" evidence="1">
    <location>
        <begin position="84"/>
        <end position="107"/>
    </location>
</feature>
<feature type="region of interest" description="Disordered" evidence="1">
    <location>
        <begin position="1"/>
        <end position="118"/>
    </location>
</feature>
<protein>
    <submittedName>
        <fullName evidence="2">Uncharacterized protein</fullName>
    </submittedName>
</protein>
<organism evidence="2 3">
    <name type="scientific">Colocasia esculenta</name>
    <name type="common">Wild taro</name>
    <name type="synonym">Arum esculentum</name>
    <dbReference type="NCBI Taxonomy" id="4460"/>
    <lineage>
        <taxon>Eukaryota</taxon>
        <taxon>Viridiplantae</taxon>
        <taxon>Streptophyta</taxon>
        <taxon>Embryophyta</taxon>
        <taxon>Tracheophyta</taxon>
        <taxon>Spermatophyta</taxon>
        <taxon>Magnoliopsida</taxon>
        <taxon>Liliopsida</taxon>
        <taxon>Araceae</taxon>
        <taxon>Aroideae</taxon>
        <taxon>Colocasieae</taxon>
        <taxon>Colocasia</taxon>
    </lineage>
</organism>
<feature type="compositionally biased region" description="Polar residues" evidence="1">
    <location>
        <begin position="25"/>
        <end position="38"/>
    </location>
</feature>
<dbReference type="AlphaFoldDB" id="A0A843VE82"/>
<feature type="compositionally biased region" description="Polar residues" evidence="1">
    <location>
        <begin position="1"/>
        <end position="15"/>
    </location>
</feature>
<keyword evidence="3" id="KW-1185">Reference proteome</keyword>
<dbReference type="EMBL" id="NMUH01001401">
    <property type="protein sequence ID" value="MQL92020.1"/>
    <property type="molecule type" value="Genomic_DNA"/>
</dbReference>
<proteinExistence type="predicted"/>
<evidence type="ECO:0000313" key="3">
    <source>
        <dbReference type="Proteomes" id="UP000652761"/>
    </source>
</evidence>
<name>A0A843VE82_COLES</name>
<gene>
    <name evidence="2" type="ORF">Taro_024637</name>
</gene>
<evidence type="ECO:0000313" key="2">
    <source>
        <dbReference type="EMBL" id="MQL92020.1"/>
    </source>
</evidence>
<accession>A0A843VE82</accession>